<evidence type="ECO:0000256" key="3">
    <source>
        <dbReference type="ARBA" id="ARBA00023015"/>
    </source>
</evidence>
<feature type="domain" description="Response regulatory" evidence="8">
    <location>
        <begin position="15"/>
        <end position="136"/>
    </location>
</feature>
<proteinExistence type="predicted"/>
<keyword evidence="11" id="KW-1185">Reference proteome</keyword>
<reference evidence="10" key="1">
    <citation type="submission" date="2022-07" db="EMBL/GenBank/DDBJ databases">
        <title>Arcobacter roscoffensis sp. nov., a marine bacterium isolated from coastal seawater collected from Roscoff, France.</title>
        <authorList>
            <person name="Pascual J."/>
            <person name="Lepeaux C."/>
            <person name="Methner A."/>
            <person name="Overmann J."/>
        </authorList>
    </citation>
    <scope>NUCLEOTIDE SEQUENCE</scope>
    <source>
        <strain evidence="10">ARW1-2F2</strain>
    </source>
</reference>
<dbReference type="Pfam" id="PF00072">
    <property type="entry name" value="Response_reg"/>
    <property type="match status" value="1"/>
</dbReference>
<dbReference type="PROSITE" id="PS50110">
    <property type="entry name" value="RESPONSE_REGULATORY"/>
    <property type="match status" value="1"/>
</dbReference>
<organism evidence="10 11">
    <name type="scientific">Arcobacter roscoffensis</name>
    <dbReference type="NCBI Taxonomy" id="2961520"/>
    <lineage>
        <taxon>Bacteria</taxon>
        <taxon>Pseudomonadati</taxon>
        <taxon>Campylobacterota</taxon>
        <taxon>Epsilonproteobacteria</taxon>
        <taxon>Campylobacterales</taxon>
        <taxon>Arcobacteraceae</taxon>
        <taxon>Arcobacter</taxon>
    </lineage>
</organism>
<evidence type="ECO:0000256" key="5">
    <source>
        <dbReference type="ARBA" id="ARBA00023163"/>
    </source>
</evidence>
<evidence type="ECO:0000313" key="11">
    <source>
        <dbReference type="Proteomes" id="UP001060012"/>
    </source>
</evidence>
<accession>A0ABY5EAW2</accession>
<dbReference type="Gene3D" id="1.10.10.10">
    <property type="entry name" value="Winged helix-like DNA-binding domain superfamily/Winged helix DNA-binding domain"/>
    <property type="match status" value="1"/>
</dbReference>
<dbReference type="EMBL" id="CP100595">
    <property type="protein sequence ID" value="UTJ07853.1"/>
    <property type="molecule type" value="Genomic_DNA"/>
</dbReference>
<dbReference type="InterPro" id="IPR001867">
    <property type="entry name" value="OmpR/PhoB-type_DNA-bd"/>
</dbReference>
<dbReference type="SMART" id="SM00448">
    <property type="entry name" value="REC"/>
    <property type="match status" value="1"/>
</dbReference>
<evidence type="ECO:0000313" key="10">
    <source>
        <dbReference type="EMBL" id="UTJ07853.1"/>
    </source>
</evidence>
<evidence type="ECO:0000256" key="2">
    <source>
        <dbReference type="ARBA" id="ARBA00023012"/>
    </source>
</evidence>
<dbReference type="PANTHER" id="PTHR48111">
    <property type="entry name" value="REGULATOR OF RPOS"/>
    <property type="match status" value="1"/>
</dbReference>
<dbReference type="SMART" id="SM00862">
    <property type="entry name" value="Trans_reg_C"/>
    <property type="match status" value="1"/>
</dbReference>
<keyword evidence="3" id="KW-0805">Transcription regulation</keyword>
<dbReference type="SUPFAM" id="SSF46894">
    <property type="entry name" value="C-terminal effector domain of the bipartite response regulators"/>
    <property type="match status" value="1"/>
</dbReference>
<evidence type="ECO:0000256" key="6">
    <source>
        <dbReference type="PROSITE-ProRule" id="PRU00169"/>
    </source>
</evidence>
<dbReference type="RefSeq" id="WP_254578027.1">
    <property type="nucleotide sequence ID" value="NZ_CP100595.1"/>
</dbReference>
<dbReference type="Pfam" id="PF00486">
    <property type="entry name" value="Trans_reg_C"/>
    <property type="match status" value="1"/>
</dbReference>
<evidence type="ECO:0000256" key="4">
    <source>
        <dbReference type="ARBA" id="ARBA00023125"/>
    </source>
</evidence>
<feature type="modified residue" description="4-aspartylphosphate" evidence="6">
    <location>
        <position position="71"/>
    </location>
</feature>
<dbReference type="Proteomes" id="UP001060012">
    <property type="component" value="Chromosome"/>
</dbReference>
<dbReference type="SUPFAM" id="SSF52172">
    <property type="entry name" value="CheY-like"/>
    <property type="match status" value="1"/>
</dbReference>
<dbReference type="InterPro" id="IPR001789">
    <property type="entry name" value="Sig_transdc_resp-reg_receiver"/>
</dbReference>
<evidence type="ECO:0000256" key="7">
    <source>
        <dbReference type="PROSITE-ProRule" id="PRU01091"/>
    </source>
</evidence>
<evidence type="ECO:0000259" key="8">
    <source>
        <dbReference type="PROSITE" id="PS50110"/>
    </source>
</evidence>
<keyword evidence="5" id="KW-0804">Transcription</keyword>
<gene>
    <name evidence="10" type="ORF">NJU99_07085</name>
</gene>
<dbReference type="InterPro" id="IPR036388">
    <property type="entry name" value="WH-like_DNA-bd_sf"/>
</dbReference>
<dbReference type="PROSITE" id="PS51755">
    <property type="entry name" value="OMPR_PHOB"/>
    <property type="match status" value="1"/>
</dbReference>
<dbReference type="PANTHER" id="PTHR48111:SF1">
    <property type="entry name" value="TWO-COMPONENT RESPONSE REGULATOR ORR33"/>
    <property type="match status" value="1"/>
</dbReference>
<dbReference type="InterPro" id="IPR016032">
    <property type="entry name" value="Sig_transdc_resp-reg_C-effctor"/>
</dbReference>
<dbReference type="InterPro" id="IPR011006">
    <property type="entry name" value="CheY-like_superfamily"/>
</dbReference>
<dbReference type="Gene3D" id="3.40.50.2300">
    <property type="match status" value="1"/>
</dbReference>
<evidence type="ECO:0000259" key="9">
    <source>
        <dbReference type="PROSITE" id="PS51755"/>
    </source>
</evidence>
<sequence length="252" mass="29858">MIDYILLEKYSKDINVLFVEDDEFIRKETKELLEDIFQKNITIAVDGKDGFEKYMNYYNENKKYFDLVITDIKMPNMDGIELTKLIYNQHENQSLIVLSAHNESEYLMQLINLGISQFILKPIDFDNFVEVIYKVSKDIYLDDKSAQSDILENPMLKLSKSLTWDKQNKQLLNNEELVKLTKKEYLLFDLLLKVPEKTCTNEEILSYLWQDDDDKSPDITNLKNIISRLRKKVPELRIENIYSLGYRINTLP</sequence>
<feature type="domain" description="OmpR/PhoB-type" evidence="9">
    <location>
        <begin position="153"/>
        <end position="250"/>
    </location>
</feature>
<name>A0ABY5EAW2_9BACT</name>
<keyword evidence="2" id="KW-0902">Two-component regulatory system</keyword>
<dbReference type="InterPro" id="IPR039420">
    <property type="entry name" value="WalR-like"/>
</dbReference>
<protein>
    <submittedName>
        <fullName evidence="10">Response regulator transcription factor</fullName>
    </submittedName>
</protein>
<evidence type="ECO:0000256" key="1">
    <source>
        <dbReference type="ARBA" id="ARBA00022553"/>
    </source>
</evidence>
<dbReference type="CDD" id="cd00383">
    <property type="entry name" value="trans_reg_C"/>
    <property type="match status" value="1"/>
</dbReference>
<keyword evidence="1 6" id="KW-0597">Phosphoprotein</keyword>
<keyword evidence="4 7" id="KW-0238">DNA-binding</keyword>
<feature type="DNA-binding region" description="OmpR/PhoB-type" evidence="7">
    <location>
        <begin position="153"/>
        <end position="250"/>
    </location>
</feature>